<dbReference type="PANTHER" id="PTHR32308">
    <property type="entry name" value="LYASE BETA SUBUNIT, PUTATIVE (AFU_ORTHOLOGUE AFUA_4G13030)-RELATED"/>
    <property type="match status" value="1"/>
</dbReference>
<organism evidence="7 8">
    <name type="scientific">Lientehia hominis</name>
    <dbReference type="NCBI Taxonomy" id="2897778"/>
    <lineage>
        <taxon>Bacteria</taxon>
        <taxon>Bacillati</taxon>
        <taxon>Bacillota</taxon>
        <taxon>Clostridia</taxon>
        <taxon>Lachnospirales</taxon>
        <taxon>Lachnospiraceae</taxon>
        <taxon>Lientehia</taxon>
    </lineage>
</organism>
<dbReference type="GO" id="GO:0006107">
    <property type="term" value="P:oxaloacetate metabolic process"/>
    <property type="evidence" value="ECO:0007669"/>
    <property type="project" value="TreeGrafter"/>
</dbReference>
<dbReference type="GO" id="GO:0000287">
    <property type="term" value="F:magnesium ion binding"/>
    <property type="evidence" value="ECO:0007669"/>
    <property type="project" value="TreeGrafter"/>
</dbReference>
<dbReference type="InterPro" id="IPR015813">
    <property type="entry name" value="Pyrv/PenolPyrv_kinase-like_dom"/>
</dbReference>
<dbReference type="GO" id="GO:0016829">
    <property type="term" value="F:lyase activity"/>
    <property type="evidence" value="ECO:0007669"/>
    <property type="project" value="UniProtKB-KW"/>
</dbReference>
<gene>
    <name evidence="7" type="ORF">LQE92_05995</name>
</gene>
<evidence type="ECO:0000256" key="1">
    <source>
        <dbReference type="ARBA" id="ARBA00001946"/>
    </source>
</evidence>
<keyword evidence="8" id="KW-1185">Reference proteome</keyword>
<dbReference type="PIRSF" id="PIRSF015582">
    <property type="entry name" value="Cit_lyase_B"/>
    <property type="match status" value="1"/>
</dbReference>
<dbReference type="InterPro" id="IPR040442">
    <property type="entry name" value="Pyrv_kinase-like_dom_sf"/>
</dbReference>
<proteinExistence type="predicted"/>
<evidence type="ECO:0000259" key="6">
    <source>
        <dbReference type="Pfam" id="PF03328"/>
    </source>
</evidence>
<comment type="cofactor">
    <cofactor evidence="1">
        <name>Mg(2+)</name>
        <dbReference type="ChEBI" id="CHEBI:18420"/>
    </cofactor>
</comment>
<feature type="binding site" evidence="5">
    <location>
        <position position="156"/>
    </location>
    <ligand>
        <name>Mg(2+)</name>
        <dbReference type="ChEBI" id="CHEBI:18420"/>
    </ligand>
</feature>
<feature type="binding site" evidence="4">
    <location>
        <position position="129"/>
    </location>
    <ligand>
        <name>substrate</name>
    </ligand>
</feature>
<evidence type="ECO:0000256" key="2">
    <source>
        <dbReference type="ARBA" id="ARBA00022723"/>
    </source>
</evidence>
<evidence type="ECO:0000256" key="3">
    <source>
        <dbReference type="ARBA" id="ARBA00022842"/>
    </source>
</evidence>
<evidence type="ECO:0000256" key="5">
    <source>
        <dbReference type="PIRSR" id="PIRSR015582-2"/>
    </source>
</evidence>
<dbReference type="Gene3D" id="3.20.20.60">
    <property type="entry name" value="Phosphoenolpyruvate-binding domains"/>
    <property type="match status" value="1"/>
</dbReference>
<dbReference type="SUPFAM" id="SSF51621">
    <property type="entry name" value="Phosphoenolpyruvate/pyruvate domain"/>
    <property type="match status" value="1"/>
</dbReference>
<name>A0AAP2RH83_9FIRM</name>
<accession>A0AAP2RH83</accession>
<dbReference type="InterPro" id="IPR011206">
    <property type="entry name" value="Citrate_lyase_beta/mcl1/mcl2"/>
</dbReference>
<dbReference type="Proteomes" id="UP001299265">
    <property type="component" value="Unassembled WGS sequence"/>
</dbReference>
<keyword evidence="3 5" id="KW-0460">Magnesium</keyword>
<evidence type="ECO:0000313" key="7">
    <source>
        <dbReference type="EMBL" id="MCD2492179.1"/>
    </source>
</evidence>
<protein>
    <submittedName>
        <fullName evidence="7">CoA ester lyase</fullName>
    </submittedName>
</protein>
<feature type="binding site" evidence="5">
    <location>
        <position position="129"/>
    </location>
    <ligand>
        <name>Mg(2+)</name>
        <dbReference type="ChEBI" id="CHEBI:18420"/>
    </ligand>
</feature>
<feature type="domain" description="HpcH/HpaI aldolase/citrate lyase" evidence="6">
    <location>
        <begin position="5"/>
        <end position="226"/>
    </location>
</feature>
<feature type="binding site" evidence="4">
    <location>
        <position position="66"/>
    </location>
    <ligand>
        <name>substrate</name>
    </ligand>
</feature>
<sequence>MKLRRTLLWVNGNQPDRLQEALRSEADCIVLELEDLVPPTQKEEARKGAVNALKNVDFRGKERIVRINHPDSEWGKEDMEAIFPLAPDAVRLPKCETTEYVLYIDRRLAETEREQGLPKNSIELILTLESPLGILNCYEMAVCTKRVTGIGLGAGDLTSAMGIDRSLDPDTVQLLYVKQKMVLAAKAAGVQVFDTTVIAPPGVSLDDFIEKDTRKDKEMGFTGRSVSMLPHVPVINRVYAPTREEYELSCRLVEGYNAALAAGQIADIFVEGHFLDVPVVEKARQVISFYEKLANKIS</sequence>
<dbReference type="AlphaFoldDB" id="A0AAP2RH83"/>
<keyword evidence="7" id="KW-0456">Lyase</keyword>
<keyword evidence="2 5" id="KW-0479">Metal-binding</keyword>
<comment type="caution">
    <text evidence="7">The sequence shown here is derived from an EMBL/GenBank/DDBJ whole genome shotgun (WGS) entry which is preliminary data.</text>
</comment>
<evidence type="ECO:0000313" key="8">
    <source>
        <dbReference type="Proteomes" id="UP001299265"/>
    </source>
</evidence>
<dbReference type="EMBL" id="JAJNOR010000003">
    <property type="protein sequence ID" value="MCD2492179.1"/>
    <property type="molecule type" value="Genomic_DNA"/>
</dbReference>
<dbReference type="InterPro" id="IPR005000">
    <property type="entry name" value="Aldolase/citrate-lyase_domain"/>
</dbReference>
<dbReference type="RefSeq" id="WP_231062094.1">
    <property type="nucleotide sequence ID" value="NZ_JAJNOR010000003.1"/>
</dbReference>
<dbReference type="PANTHER" id="PTHR32308:SF10">
    <property type="entry name" value="CITRATE LYASE SUBUNIT BETA"/>
    <property type="match status" value="1"/>
</dbReference>
<dbReference type="Pfam" id="PF03328">
    <property type="entry name" value="HpcH_HpaI"/>
    <property type="match status" value="1"/>
</dbReference>
<evidence type="ECO:0000256" key="4">
    <source>
        <dbReference type="PIRSR" id="PIRSR015582-1"/>
    </source>
</evidence>
<reference evidence="7 8" key="1">
    <citation type="submission" date="2021-11" db="EMBL/GenBank/DDBJ databases">
        <title>Lacrimispora sp. nov. NSJ-141 isolated from human feces.</title>
        <authorList>
            <person name="Abdugheni R."/>
        </authorList>
    </citation>
    <scope>NUCLEOTIDE SEQUENCE [LARGE SCALE GENOMIC DNA]</scope>
    <source>
        <strain evidence="7 8">NSJ-141</strain>
    </source>
</reference>